<dbReference type="EMBL" id="JBBNAF010000013">
    <property type="protein sequence ID" value="KAK9087205.1"/>
    <property type="molecule type" value="Genomic_DNA"/>
</dbReference>
<reference evidence="1 2" key="1">
    <citation type="submission" date="2024-01" db="EMBL/GenBank/DDBJ databases">
        <title>Genome assemblies of Stephania.</title>
        <authorList>
            <person name="Yang L."/>
        </authorList>
    </citation>
    <scope>NUCLEOTIDE SEQUENCE [LARGE SCALE GENOMIC DNA]</scope>
    <source>
        <strain evidence="1">YNDBR</strain>
        <tissue evidence="1">Leaf</tissue>
    </source>
</reference>
<sequence length="88" mass="9720">MSRKIVRPLPFEDVPQFLPKLHISSPLASGFSPNGHDDSERRDGRGLRLLRCTLGMLNLWPTSFGVELHLSGVDYGNASKETSLVTIS</sequence>
<dbReference type="AlphaFoldDB" id="A0AAP0E5N8"/>
<evidence type="ECO:0000313" key="1">
    <source>
        <dbReference type="EMBL" id="KAK9087205.1"/>
    </source>
</evidence>
<evidence type="ECO:0000313" key="2">
    <source>
        <dbReference type="Proteomes" id="UP001420932"/>
    </source>
</evidence>
<comment type="caution">
    <text evidence="1">The sequence shown here is derived from an EMBL/GenBank/DDBJ whole genome shotgun (WGS) entry which is preliminary data.</text>
</comment>
<organism evidence="1 2">
    <name type="scientific">Stephania yunnanensis</name>
    <dbReference type="NCBI Taxonomy" id="152371"/>
    <lineage>
        <taxon>Eukaryota</taxon>
        <taxon>Viridiplantae</taxon>
        <taxon>Streptophyta</taxon>
        <taxon>Embryophyta</taxon>
        <taxon>Tracheophyta</taxon>
        <taxon>Spermatophyta</taxon>
        <taxon>Magnoliopsida</taxon>
        <taxon>Ranunculales</taxon>
        <taxon>Menispermaceae</taxon>
        <taxon>Menispermoideae</taxon>
        <taxon>Cissampelideae</taxon>
        <taxon>Stephania</taxon>
    </lineage>
</organism>
<gene>
    <name evidence="1" type="ORF">Syun_029599</name>
</gene>
<keyword evidence="2" id="KW-1185">Reference proteome</keyword>
<protein>
    <submittedName>
        <fullName evidence="1">Uncharacterized protein</fullName>
    </submittedName>
</protein>
<proteinExistence type="predicted"/>
<name>A0AAP0E5N8_9MAGN</name>
<dbReference type="Proteomes" id="UP001420932">
    <property type="component" value="Unassembled WGS sequence"/>
</dbReference>
<accession>A0AAP0E5N8</accession>